<dbReference type="GO" id="GO:0003677">
    <property type="term" value="F:DNA binding"/>
    <property type="evidence" value="ECO:0007669"/>
    <property type="project" value="InterPro"/>
</dbReference>
<feature type="region of interest" description="Disordered" evidence="1">
    <location>
        <begin position="211"/>
        <end position="233"/>
    </location>
</feature>
<dbReference type="AlphaFoldDB" id="A0A834Z5J5"/>
<accession>A0A834Z5J5</accession>
<reference evidence="3 4" key="1">
    <citation type="submission" date="2020-04" db="EMBL/GenBank/DDBJ databases">
        <title>Plant Genome Project.</title>
        <authorList>
            <person name="Zhang R.-G."/>
        </authorList>
    </citation>
    <scope>NUCLEOTIDE SEQUENCE [LARGE SCALE GENOMIC DNA]</scope>
    <source>
        <strain evidence="3">YNK0</strain>
        <tissue evidence="3">Leaf</tissue>
    </source>
</reference>
<feature type="domain" description="PB1" evidence="2">
    <location>
        <begin position="265"/>
        <end position="347"/>
    </location>
</feature>
<gene>
    <name evidence="3" type="ORF">HHK36_016576</name>
</gene>
<evidence type="ECO:0000313" key="4">
    <source>
        <dbReference type="Proteomes" id="UP000655225"/>
    </source>
</evidence>
<dbReference type="OMA" id="GMMGFEE"/>
<evidence type="ECO:0000256" key="1">
    <source>
        <dbReference type="SAM" id="MobiDB-lite"/>
    </source>
</evidence>
<name>A0A834Z5J5_TETSI</name>
<evidence type="ECO:0000313" key="3">
    <source>
        <dbReference type="EMBL" id="KAF8397656.1"/>
    </source>
</evidence>
<protein>
    <recommendedName>
        <fullName evidence="2">PB1 domain-containing protein</fullName>
    </recommendedName>
</protein>
<proteinExistence type="predicted"/>
<dbReference type="EMBL" id="JABCRI010000011">
    <property type="protein sequence ID" value="KAF8397656.1"/>
    <property type="molecule type" value="Genomic_DNA"/>
</dbReference>
<dbReference type="InterPro" id="IPR053793">
    <property type="entry name" value="PB1-like"/>
</dbReference>
<dbReference type="PROSITE" id="PS51745">
    <property type="entry name" value="PB1"/>
    <property type="match status" value="1"/>
</dbReference>
<dbReference type="GO" id="GO:0006355">
    <property type="term" value="P:regulation of DNA-templated transcription"/>
    <property type="evidence" value="ECO:0007669"/>
    <property type="project" value="InterPro"/>
</dbReference>
<dbReference type="FunFam" id="3.10.20.90:FF:000047">
    <property type="entry name" value="Auxin response factor"/>
    <property type="match status" value="1"/>
</dbReference>
<dbReference type="PANTHER" id="PTHR31384">
    <property type="entry name" value="AUXIN RESPONSE FACTOR 4-RELATED"/>
    <property type="match status" value="1"/>
</dbReference>
<dbReference type="SUPFAM" id="SSF54277">
    <property type="entry name" value="CAD &amp; PB1 domains"/>
    <property type="match status" value="1"/>
</dbReference>
<feature type="region of interest" description="Disordered" evidence="1">
    <location>
        <begin position="1"/>
        <end position="25"/>
    </location>
</feature>
<keyword evidence="4" id="KW-1185">Reference proteome</keyword>
<dbReference type="Proteomes" id="UP000655225">
    <property type="component" value="Unassembled WGS sequence"/>
</dbReference>
<feature type="compositionally biased region" description="Polar residues" evidence="1">
    <location>
        <begin position="214"/>
        <end position="227"/>
    </location>
</feature>
<organism evidence="3 4">
    <name type="scientific">Tetracentron sinense</name>
    <name type="common">Spur-leaf</name>
    <dbReference type="NCBI Taxonomy" id="13715"/>
    <lineage>
        <taxon>Eukaryota</taxon>
        <taxon>Viridiplantae</taxon>
        <taxon>Streptophyta</taxon>
        <taxon>Embryophyta</taxon>
        <taxon>Tracheophyta</taxon>
        <taxon>Spermatophyta</taxon>
        <taxon>Magnoliopsida</taxon>
        <taxon>Trochodendrales</taxon>
        <taxon>Trochodendraceae</taxon>
        <taxon>Tetracentron</taxon>
    </lineage>
</organism>
<feature type="compositionally biased region" description="Polar residues" evidence="1">
    <location>
        <begin position="14"/>
        <end position="23"/>
    </location>
</feature>
<dbReference type="InterPro" id="IPR044835">
    <property type="entry name" value="ARF_plant"/>
</dbReference>
<comment type="caution">
    <text evidence="3">The sequence shown here is derived from an EMBL/GenBank/DDBJ whole genome shotgun (WGS) entry which is preliminary data.</text>
</comment>
<evidence type="ECO:0000259" key="2">
    <source>
        <dbReference type="PROSITE" id="PS51745"/>
    </source>
</evidence>
<dbReference type="GO" id="GO:0009725">
    <property type="term" value="P:response to hormone"/>
    <property type="evidence" value="ECO:0007669"/>
    <property type="project" value="InterPro"/>
</dbReference>
<dbReference type="PANTHER" id="PTHR31384:SF102">
    <property type="entry name" value="AUXIN RESPONSE FACTOR 4"/>
    <property type="match status" value="1"/>
</dbReference>
<sequence>MSIPSAPRMKKLRTSLQPTSPNYPVTAGRGGFLDFEESVRSSKVLQGQENVGFVSQHYGSDKVNHPLHLEMHNPAQQSLISAGLEESSISESIRAQSTQAGIAESVRLQKVLQGQEICPLRSFPGTAEFDLGAWEKSGLGCNMFNMYQIPKPNFFPFSSGIGNMYVPFSNIYKTSHDPVILQPDMSSVLTRPPGIIRGEDCNPGSHNLVKEQTPPENFSAPATNGTSAKDGKDEVWNGTKTGCKLFGFSLTGETPTAYSQSSSRRSCTKVHKQGNLVGRAVDLSRLNGYNDLLSELERLFNMEGLLCDLEEGWRVLYTDGDNDMMAVGDDPWHEFCNIVSKIHIYTEEEVEKMTNGMISEDTQSCLEEATAIMDV</sequence>
<dbReference type="Gene3D" id="3.10.20.90">
    <property type="entry name" value="Phosphatidylinositol 3-kinase Catalytic Subunit, Chain A, domain 1"/>
    <property type="match status" value="1"/>
</dbReference>
<dbReference type="OrthoDB" id="1865909at2759"/>